<feature type="domain" description="DUF6434" evidence="1">
    <location>
        <begin position="78"/>
        <end position="140"/>
    </location>
</feature>
<name>A0AAD5KEF5_9CRUS</name>
<evidence type="ECO:0000313" key="2">
    <source>
        <dbReference type="EMBL" id="KAI9550197.1"/>
    </source>
</evidence>
<keyword evidence="3" id="KW-1185">Reference proteome</keyword>
<evidence type="ECO:0000313" key="3">
    <source>
        <dbReference type="Proteomes" id="UP000820818"/>
    </source>
</evidence>
<reference evidence="2" key="1">
    <citation type="submission" date="2022-05" db="EMBL/GenBank/DDBJ databases">
        <title>A multi-omics perspective on studying reproductive biology in Daphnia sinensis.</title>
        <authorList>
            <person name="Jia J."/>
        </authorList>
    </citation>
    <scope>NUCLEOTIDE SEQUENCE</scope>
    <source>
        <strain evidence="2">WSL</strain>
    </source>
</reference>
<sequence>MENSRNPEESRPKLDKVISLDDFEDFYWFKQELISFCAKEGLKTSGGKKELAARILHYLKTGEVLALSQEKKKPDSKFDWTKDRLFVDTIITDSYKNSANVRAFFTDYIGVHFAFNVKFMQWIKDHKGSTLAEAAEEWKRLYQISKDKDYQTEIAPQFEYNRYIRDFLADNPSLKLKDAIRFWNLKREKRGTKAYQKSDLDF</sequence>
<proteinExistence type="predicted"/>
<dbReference type="Proteomes" id="UP000820818">
    <property type="component" value="Unassembled WGS sequence"/>
</dbReference>
<accession>A0AAD5KEF5</accession>
<protein>
    <recommendedName>
        <fullName evidence="1">DUF6434 domain-containing protein</fullName>
    </recommendedName>
</protein>
<organism evidence="2 3">
    <name type="scientific">Daphnia sinensis</name>
    <dbReference type="NCBI Taxonomy" id="1820382"/>
    <lineage>
        <taxon>Eukaryota</taxon>
        <taxon>Metazoa</taxon>
        <taxon>Ecdysozoa</taxon>
        <taxon>Arthropoda</taxon>
        <taxon>Crustacea</taxon>
        <taxon>Branchiopoda</taxon>
        <taxon>Diplostraca</taxon>
        <taxon>Cladocera</taxon>
        <taxon>Anomopoda</taxon>
        <taxon>Daphniidae</taxon>
        <taxon>Daphnia</taxon>
        <taxon>Daphnia similis group</taxon>
    </lineage>
</organism>
<dbReference type="Pfam" id="PF18953">
    <property type="entry name" value="SAP_new25"/>
    <property type="match status" value="1"/>
</dbReference>
<dbReference type="InterPro" id="IPR045492">
    <property type="entry name" value="DUF6434"/>
</dbReference>
<dbReference type="AlphaFoldDB" id="A0AAD5KEF5"/>
<dbReference type="EMBL" id="WJBH02000178">
    <property type="protein sequence ID" value="KAI9550197.1"/>
    <property type="molecule type" value="Genomic_DNA"/>
</dbReference>
<comment type="caution">
    <text evidence="2">The sequence shown here is derived from an EMBL/GenBank/DDBJ whole genome shotgun (WGS) entry which is preliminary data.</text>
</comment>
<gene>
    <name evidence="2" type="ORF">GHT06_003569</name>
</gene>
<evidence type="ECO:0000259" key="1">
    <source>
        <dbReference type="Pfam" id="PF20026"/>
    </source>
</evidence>
<dbReference type="Pfam" id="PF20026">
    <property type="entry name" value="DUF6434"/>
    <property type="match status" value="1"/>
</dbReference>